<dbReference type="Proteomes" id="UP000321484">
    <property type="component" value="Unassembled WGS sequence"/>
</dbReference>
<keyword evidence="1" id="KW-0378">Hydrolase</keyword>
<dbReference type="EMBL" id="BJYK01000002">
    <property type="protein sequence ID" value="GEN79591.1"/>
    <property type="molecule type" value="Genomic_DNA"/>
</dbReference>
<keyword evidence="4" id="KW-1185">Reference proteome</keyword>
<dbReference type="InterPro" id="IPR000086">
    <property type="entry name" value="NUDIX_hydrolase_dom"/>
</dbReference>
<sequence length="166" mass="17754">MTAPRGTGDAWVECACGRRHWGRFGAAGLLLARRTAQGVQVLLQHRALWSDQGGTWGLPGGALAEGEAPVHGALREAAEEAGVDPAHVAVRDTYVLDHGAWAYTTAIGWVTGPQDVRPTDDESLEIVWVDVDDVANRPLLVAFGAAWPELRRRILAQAEDALQSSG</sequence>
<dbReference type="PROSITE" id="PS51462">
    <property type="entry name" value="NUDIX"/>
    <property type="match status" value="1"/>
</dbReference>
<dbReference type="GO" id="GO:0016787">
    <property type="term" value="F:hydrolase activity"/>
    <property type="evidence" value="ECO:0007669"/>
    <property type="project" value="UniProtKB-KW"/>
</dbReference>
<dbReference type="Gene3D" id="3.90.79.10">
    <property type="entry name" value="Nucleoside Triphosphate Pyrophosphohydrolase"/>
    <property type="match status" value="1"/>
</dbReference>
<gene>
    <name evidence="3" type="ORF">AFE02nite_13250</name>
</gene>
<dbReference type="Pfam" id="PF00293">
    <property type="entry name" value="NUDIX"/>
    <property type="match status" value="1"/>
</dbReference>
<proteinExistence type="predicted"/>
<dbReference type="OrthoDB" id="3404294at2"/>
<feature type="domain" description="Nudix hydrolase" evidence="2">
    <location>
        <begin position="22"/>
        <end position="154"/>
    </location>
</feature>
<dbReference type="PROSITE" id="PS00893">
    <property type="entry name" value="NUDIX_BOX"/>
    <property type="match status" value="1"/>
</dbReference>
<accession>A0A511YWJ7</accession>
<dbReference type="AlphaFoldDB" id="A0A511YWJ7"/>
<comment type="caution">
    <text evidence="3">The sequence shown here is derived from an EMBL/GenBank/DDBJ whole genome shotgun (WGS) entry which is preliminary data.</text>
</comment>
<protein>
    <recommendedName>
        <fullName evidence="2">Nudix hydrolase domain-containing protein</fullName>
    </recommendedName>
</protein>
<dbReference type="InterPro" id="IPR020084">
    <property type="entry name" value="NUDIX_hydrolase_CS"/>
</dbReference>
<evidence type="ECO:0000313" key="4">
    <source>
        <dbReference type="Proteomes" id="UP000321484"/>
    </source>
</evidence>
<dbReference type="InterPro" id="IPR015797">
    <property type="entry name" value="NUDIX_hydrolase-like_dom_sf"/>
</dbReference>
<name>A0A511YWJ7_9CELL</name>
<organism evidence="3 4">
    <name type="scientific">Actinotalea fermentans</name>
    <dbReference type="NCBI Taxonomy" id="43671"/>
    <lineage>
        <taxon>Bacteria</taxon>
        <taxon>Bacillati</taxon>
        <taxon>Actinomycetota</taxon>
        <taxon>Actinomycetes</taxon>
        <taxon>Micrococcales</taxon>
        <taxon>Cellulomonadaceae</taxon>
        <taxon>Actinotalea</taxon>
    </lineage>
</organism>
<dbReference type="PANTHER" id="PTHR43736:SF4">
    <property type="entry name" value="SLR1690 PROTEIN"/>
    <property type="match status" value="1"/>
</dbReference>
<dbReference type="RefSeq" id="WP_052114136.1">
    <property type="nucleotide sequence ID" value="NZ_BJYK01000002.1"/>
</dbReference>
<dbReference type="SUPFAM" id="SSF55811">
    <property type="entry name" value="Nudix"/>
    <property type="match status" value="1"/>
</dbReference>
<reference evidence="3 4" key="1">
    <citation type="submission" date="2019-07" db="EMBL/GenBank/DDBJ databases">
        <title>Whole genome shotgun sequence of Actinotalea fermentans NBRC 105374.</title>
        <authorList>
            <person name="Hosoyama A."/>
            <person name="Uohara A."/>
            <person name="Ohji S."/>
            <person name="Ichikawa N."/>
        </authorList>
    </citation>
    <scope>NUCLEOTIDE SEQUENCE [LARGE SCALE GENOMIC DNA]</scope>
    <source>
        <strain evidence="3 4">NBRC 105374</strain>
    </source>
</reference>
<evidence type="ECO:0000259" key="2">
    <source>
        <dbReference type="PROSITE" id="PS51462"/>
    </source>
</evidence>
<dbReference type="PANTHER" id="PTHR43736">
    <property type="entry name" value="ADP-RIBOSE PYROPHOSPHATASE"/>
    <property type="match status" value="1"/>
</dbReference>
<evidence type="ECO:0000313" key="3">
    <source>
        <dbReference type="EMBL" id="GEN79591.1"/>
    </source>
</evidence>
<evidence type="ECO:0000256" key="1">
    <source>
        <dbReference type="ARBA" id="ARBA00022801"/>
    </source>
</evidence>